<evidence type="ECO:0000313" key="1">
    <source>
        <dbReference type="EMBL" id="GKX68126.1"/>
    </source>
</evidence>
<gene>
    <name evidence="1" type="ORF">rsdtw13_33840</name>
</gene>
<organism evidence="1 2">
    <name type="scientific">Inconstantimicrobium mannanitabidum</name>
    <dbReference type="NCBI Taxonomy" id="1604901"/>
    <lineage>
        <taxon>Bacteria</taxon>
        <taxon>Bacillati</taxon>
        <taxon>Bacillota</taxon>
        <taxon>Clostridia</taxon>
        <taxon>Eubacteriales</taxon>
        <taxon>Clostridiaceae</taxon>
        <taxon>Inconstantimicrobium</taxon>
    </lineage>
</organism>
<protein>
    <submittedName>
        <fullName evidence="1">Transcriptional regulator</fullName>
    </submittedName>
</protein>
<keyword evidence="2" id="KW-1185">Reference proteome</keyword>
<comment type="caution">
    <text evidence="1">The sequence shown here is derived from an EMBL/GenBank/DDBJ whole genome shotgun (WGS) entry which is preliminary data.</text>
</comment>
<name>A0ACB5RGA7_9CLOT</name>
<dbReference type="Proteomes" id="UP001058074">
    <property type="component" value="Unassembled WGS sequence"/>
</dbReference>
<accession>A0ACB5RGA7</accession>
<reference evidence="1" key="1">
    <citation type="journal article" date="2025" name="Int. J. Syst. Evol. Microbiol.">
        <title>Inconstantimicrobium mannanitabidum sp. nov., a novel member of the family Clostridiaceae isolated from anoxic soil under the treatment of reductive soil disinfestation.</title>
        <authorList>
            <person name="Ueki A."/>
            <person name="Tonouchi A."/>
            <person name="Honma S."/>
            <person name="Kaku N."/>
            <person name="Ueki K."/>
        </authorList>
    </citation>
    <scope>NUCLEOTIDE SEQUENCE</scope>
    <source>
        <strain evidence="1">TW13</strain>
    </source>
</reference>
<proteinExistence type="predicted"/>
<dbReference type="EMBL" id="BROD01000001">
    <property type="protein sequence ID" value="GKX68126.1"/>
    <property type="molecule type" value="Genomic_DNA"/>
</dbReference>
<sequence>MDIEIKQTTHELREIVRFIYNVSNEDLEEQFYGELQQQIYEENKIKLENFIKKEYTKIKKSSNKFKKLMTLEDKDREFYFINMCKKTACVAEILIYNINMDLIKELHNDMNNYDENFFREQLILGINQEFADEISEKGDQFEQLLDDKSILNFIDLLDTIEINEDAKWKLIQVYKNPKPHYMVLVEIILKNEDAHKNAYKEVEQLVHKFIEDFQKDPQGKYVYIQETIGIKLNSNKLIIYPAVARFNALTMDLKDGCEILHYGILFDKLMEGVRTIGSDKAPIINVLKPLSDKSKFEIIRLLKNEEMYGQQIAEKLKLTTATVSYHMNDLVVANLVCLERRDSKVYYSLNRKAIKEFISELETYML</sequence>
<evidence type="ECO:0000313" key="2">
    <source>
        <dbReference type="Proteomes" id="UP001058074"/>
    </source>
</evidence>